<dbReference type="Gene3D" id="3.90.132.10">
    <property type="entry name" value="Leishmanolysin , domain 2"/>
    <property type="match status" value="1"/>
</dbReference>
<evidence type="ECO:0000256" key="1">
    <source>
        <dbReference type="ARBA" id="ARBA00001947"/>
    </source>
</evidence>
<evidence type="ECO:0000256" key="3">
    <source>
        <dbReference type="ARBA" id="ARBA00022723"/>
    </source>
</evidence>
<reference evidence="7 8" key="1">
    <citation type="submission" date="2016-10" db="EMBL/GenBank/DDBJ databases">
        <authorList>
            <person name="de Groot N.N."/>
        </authorList>
    </citation>
    <scope>NUCLEOTIDE SEQUENCE [LARGE SCALE GENOMIC DNA]</scope>
    <source>
        <strain evidence="7 8">MAR_2009_71</strain>
    </source>
</reference>
<protein>
    <submittedName>
        <fullName evidence="7">Leishmanolysin</fullName>
    </submittedName>
</protein>
<dbReference type="InterPro" id="IPR024079">
    <property type="entry name" value="MetalloPept_cat_dom_sf"/>
</dbReference>
<dbReference type="Gene3D" id="3.40.390.10">
    <property type="entry name" value="Collagenase (Catalytic Domain)"/>
    <property type="match status" value="1"/>
</dbReference>
<keyword evidence="4" id="KW-0378">Hydrolase</keyword>
<dbReference type="OrthoDB" id="61573at2"/>
<evidence type="ECO:0000256" key="5">
    <source>
        <dbReference type="ARBA" id="ARBA00022833"/>
    </source>
</evidence>
<dbReference type="RefSeq" id="WP_074673939.1">
    <property type="nucleotide sequence ID" value="NZ_FNTB01000001.1"/>
</dbReference>
<keyword evidence="5" id="KW-0862">Zinc</keyword>
<evidence type="ECO:0000256" key="2">
    <source>
        <dbReference type="ARBA" id="ARBA00022670"/>
    </source>
</evidence>
<sequence length="345" mass="37517">MKNALKTGKFLAMTCAFSTLMFTSCSDEKLDTEIETVQEVQTLEIALKSPIDNPIIIDDLGMTNIQSAKSSNATKGRYNITLKYLLPPTERQVEVFEAAAARWERIIIKDVPDVAGPIPSAFTGFPDIDTIDDLVIEVALAPIDGPGGILGQAGPQFVRTEDFLSLTGVMFFDVDDLDFLEEIDLFEEVIVHEMGHVLGIGTLWNTAPFGFDRTLRAGPDSNPYFTGRKANVFWNAEGGTNELPIENMGGPGTALGHWRESTLNNELMTGFLNLGENPLSRITAGSMKDLGYGSASVGESYDLPRGTEGVDINDLGDFGTAENQGLNIAKMEELVPLRGFVNVKK</sequence>
<comment type="cofactor">
    <cofactor evidence="1">
        <name>Zn(2+)</name>
        <dbReference type="ChEBI" id="CHEBI:29105"/>
    </cofactor>
</comment>
<keyword evidence="2" id="KW-0645">Protease</keyword>
<dbReference type="GO" id="GO:0016020">
    <property type="term" value="C:membrane"/>
    <property type="evidence" value="ECO:0007669"/>
    <property type="project" value="InterPro"/>
</dbReference>
<dbReference type="Pfam" id="PF01457">
    <property type="entry name" value="Peptidase_M8"/>
    <property type="match status" value="1"/>
</dbReference>
<dbReference type="AlphaFoldDB" id="A0A1H4SGB5"/>
<evidence type="ECO:0000256" key="6">
    <source>
        <dbReference type="ARBA" id="ARBA00023049"/>
    </source>
</evidence>
<dbReference type="Proteomes" id="UP000183038">
    <property type="component" value="Unassembled WGS sequence"/>
</dbReference>
<evidence type="ECO:0000313" key="8">
    <source>
        <dbReference type="Proteomes" id="UP000183038"/>
    </source>
</evidence>
<dbReference type="GO" id="GO:0006508">
    <property type="term" value="P:proteolysis"/>
    <property type="evidence" value="ECO:0007669"/>
    <property type="project" value="UniProtKB-KW"/>
</dbReference>
<proteinExistence type="predicted"/>
<dbReference type="GO" id="GO:0004222">
    <property type="term" value="F:metalloendopeptidase activity"/>
    <property type="evidence" value="ECO:0007669"/>
    <property type="project" value="InterPro"/>
</dbReference>
<evidence type="ECO:0000256" key="4">
    <source>
        <dbReference type="ARBA" id="ARBA00022801"/>
    </source>
</evidence>
<keyword evidence="6" id="KW-0482">Metalloprotease</keyword>
<dbReference type="EMBL" id="FNTB01000001">
    <property type="protein sequence ID" value="SEC43067.1"/>
    <property type="molecule type" value="Genomic_DNA"/>
</dbReference>
<name>A0A1H4SGB5_9FLAO</name>
<dbReference type="PROSITE" id="PS51257">
    <property type="entry name" value="PROKAR_LIPOPROTEIN"/>
    <property type="match status" value="1"/>
</dbReference>
<dbReference type="SUPFAM" id="SSF55486">
    <property type="entry name" value="Metalloproteases ('zincins'), catalytic domain"/>
    <property type="match status" value="1"/>
</dbReference>
<dbReference type="GO" id="GO:0046872">
    <property type="term" value="F:metal ion binding"/>
    <property type="evidence" value="ECO:0007669"/>
    <property type="project" value="UniProtKB-KW"/>
</dbReference>
<gene>
    <name evidence="7" type="ORF">SAMN05192540_3154</name>
</gene>
<organism evidence="7 8">
    <name type="scientific">Maribacter dokdonensis</name>
    <dbReference type="NCBI Taxonomy" id="320912"/>
    <lineage>
        <taxon>Bacteria</taxon>
        <taxon>Pseudomonadati</taxon>
        <taxon>Bacteroidota</taxon>
        <taxon>Flavobacteriia</taxon>
        <taxon>Flavobacteriales</taxon>
        <taxon>Flavobacteriaceae</taxon>
        <taxon>Maribacter</taxon>
    </lineage>
</organism>
<keyword evidence="3" id="KW-0479">Metal-binding</keyword>
<accession>A0A1H4SGB5</accession>
<dbReference type="GO" id="GO:0007155">
    <property type="term" value="P:cell adhesion"/>
    <property type="evidence" value="ECO:0007669"/>
    <property type="project" value="InterPro"/>
</dbReference>
<evidence type="ECO:0000313" key="7">
    <source>
        <dbReference type="EMBL" id="SEC43067.1"/>
    </source>
</evidence>
<dbReference type="InterPro" id="IPR001577">
    <property type="entry name" value="Peptidase_M8"/>
</dbReference>